<gene>
    <name evidence="1" type="ORF">UY48_C0008G0015</name>
</gene>
<dbReference type="AlphaFoldDB" id="A0A0G1W2N6"/>
<comment type="caution">
    <text evidence="1">The sequence shown here is derived from an EMBL/GenBank/DDBJ whole genome shotgun (WGS) entry which is preliminary data.</text>
</comment>
<proteinExistence type="predicted"/>
<accession>A0A0G1W2N6</accession>
<organism evidence="1 2">
    <name type="scientific">Candidatus Gottesmanbacteria bacterium GW2011_GWB1_49_7</name>
    <dbReference type="NCBI Taxonomy" id="1618448"/>
    <lineage>
        <taxon>Bacteria</taxon>
        <taxon>Candidatus Gottesmaniibacteriota</taxon>
    </lineage>
</organism>
<sequence length="53" mass="6119">MYIMTKNKIGQTIASIYQRDKAQLDKVIRILGVYFRGCKIVVESSKKTELVLQ</sequence>
<dbReference type="EMBL" id="LCQD01000008">
    <property type="protein sequence ID" value="KKW12840.1"/>
    <property type="molecule type" value="Genomic_DNA"/>
</dbReference>
<reference evidence="1 2" key="1">
    <citation type="journal article" date="2015" name="Nature">
        <title>rRNA introns, odd ribosomes, and small enigmatic genomes across a large radiation of phyla.</title>
        <authorList>
            <person name="Brown C.T."/>
            <person name="Hug L.A."/>
            <person name="Thomas B.C."/>
            <person name="Sharon I."/>
            <person name="Castelle C.J."/>
            <person name="Singh A."/>
            <person name="Wilkins M.J."/>
            <person name="Williams K.H."/>
            <person name="Banfield J.F."/>
        </authorList>
    </citation>
    <scope>NUCLEOTIDE SEQUENCE [LARGE SCALE GENOMIC DNA]</scope>
</reference>
<name>A0A0G1W2N6_9BACT</name>
<evidence type="ECO:0000313" key="2">
    <source>
        <dbReference type="Proteomes" id="UP000034588"/>
    </source>
</evidence>
<evidence type="ECO:0000313" key="1">
    <source>
        <dbReference type="EMBL" id="KKW12840.1"/>
    </source>
</evidence>
<protein>
    <submittedName>
        <fullName evidence="1">Uncharacterized protein</fullName>
    </submittedName>
</protein>
<dbReference type="Proteomes" id="UP000034588">
    <property type="component" value="Unassembled WGS sequence"/>
</dbReference>